<reference evidence="1" key="1">
    <citation type="submission" date="2024-05" db="EMBL/GenBank/DDBJ databases">
        <title>Alkalihalobacillus sp. strain MEB203 novel alkaliphilic bacterium from Lonar Lake, India.</title>
        <authorList>
            <person name="Joshi A."/>
            <person name="Thite S."/>
            <person name="Mengade P."/>
        </authorList>
    </citation>
    <scope>NUCLEOTIDE SEQUENCE</scope>
    <source>
        <strain evidence="1">MEB 203</strain>
    </source>
</reference>
<dbReference type="Proteomes" id="UP001148125">
    <property type="component" value="Unassembled WGS sequence"/>
</dbReference>
<evidence type="ECO:0000313" key="2">
    <source>
        <dbReference type="Proteomes" id="UP001148125"/>
    </source>
</evidence>
<evidence type="ECO:0000313" key="1">
    <source>
        <dbReference type="EMBL" id="MDE5414274.1"/>
    </source>
</evidence>
<name>A0ABT5VFP2_9BACI</name>
<protein>
    <submittedName>
        <fullName evidence="1">Uncharacterized protein</fullName>
    </submittedName>
</protein>
<sequence length="44" mass="5331">MSNEQDYIQFNENKIFIANSAVEKFSEEFVEIHYRYENGKLVKQ</sequence>
<organism evidence="1 2">
    <name type="scientific">Alkalihalobacterium chitinilyticum</name>
    <dbReference type="NCBI Taxonomy" id="2980103"/>
    <lineage>
        <taxon>Bacteria</taxon>
        <taxon>Bacillati</taxon>
        <taxon>Bacillota</taxon>
        <taxon>Bacilli</taxon>
        <taxon>Bacillales</taxon>
        <taxon>Bacillaceae</taxon>
        <taxon>Alkalihalobacterium</taxon>
    </lineage>
</organism>
<gene>
    <name evidence="1" type="ORF">N7Z68_12910</name>
</gene>
<accession>A0ABT5VFP2</accession>
<comment type="caution">
    <text evidence="1">The sequence shown here is derived from an EMBL/GenBank/DDBJ whole genome shotgun (WGS) entry which is preliminary data.</text>
</comment>
<dbReference type="EMBL" id="JAOTPO010000008">
    <property type="protein sequence ID" value="MDE5414274.1"/>
    <property type="molecule type" value="Genomic_DNA"/>
</dbReference>
<keyword evidence="2" id="KW-1185">Reference proteome</keyword>
<dbReference type="RefSeq" id="WP_275118884.1">
    <property type="nucleotide sequence ID" value="NZ_JAOTPO010000008.1"/>
</dbReference>
<proteinExistence type="predicted"/>